<dbReference type="EMBL" id="JTDY01005184">
    <property type="protein sequence ID" value="KOB67280.1"/>
    <property type="molecule type" value="Genomic_DNA"/>
</dbReference>
<evidence type="ECO:0000313" key="1">
    <source>
        <dbReference type="EMBL" id="KOB67280.1"/>
    </source>
</evidence>
<evidence type="ECO:0000313" key="2">
    <source>
        <dbReference type="Proteomes" id="UP000037510"/>
    </source>
</evidence>
<dbReference type="AlphaFoldDB" id="A0A0L7KVX6"/>
<proteinExistence type="predicted"/>
<name>A0A0L7KVX6_OPEBR</name>
<gene>
    <name evidence="1" type="ORF">OBRU01_20098</name>
</gene>
<dbReference type="Proteomes" id="UP000037510">
    <property type="component" value="Unassembled WGS sequence"/>
</dbReference>
<protein>
    <submittedName>
        <fullName evidence="1">Cytoplasmic dynein 2 heavy chain 1</fullName>
    </submittedName>
</protein>
<accession>A0A0L7KVX6</accession>
<organism evidence="1 2">
    <name type="scientific">Operophtera brumata</name>
    <name type="common">Winter moth</name>
    <name type="synonym">Phalaena brumata</name>
    <dbReference type="NCBI Taxonomy" id="104452"/>
    <lineage>
        <taxon>Eukaryota</taxon>
        <taxon>Metazoa</taxon>
        <taxon>Ecdysozoa</taxon>
        <taxon>Arthropoda</taxon>
        <taxon>Hexapoda</taxon>
        <taxon>Insecta</taxon>
        <taxon>Pterygota</taxon>
        <taxon>Neoptera</taxon>
        <taxon>Endopterygota</taxon>
        <taxon>Lepidoptera</taxon>
        <taxon>Glossata</taxon>
        <taxon>Ditrysia</taxon>
        <taxon>Geometroidea</taxon>
        <taxon>Geometridae</taxon>
        <taxon>Larentiinae</taxon>
        <taxon>Operophtera</taxon>
    </lineage>
</organism>
<reference evidence="1 2" key="1">
    <citation type="journal article" date="2015" name="Genome Biol. Evol.">
        <title>The genome of winter moth (Operophtera brumata) provides a genomic perspective on sexual dimorphism and phenology.</title>
        <authorList>
            <person name="Derks M.F."/>
            <person name="Smit S."/>
            <person name="Salis L."/>
            <person name="Schijlen E."/>
            <person name="Bossers A."/>
            <person name="Mateman C."/>
            <person name="Pijl A.S."/>
            <person name="de Ridder D."/>
            <person name="Groenen M.A."/>
            <person name="Visser M.E."/>
            <person name="Megens H.J."/>
        </authorList>
    </citation>
    <scope>NUCLEOTIDE SEQUENCE [LARGE SCALE GENOMIC DNA]</scope>
    <source>
        <strain evidence="1">WM2013NL</strain>
        <tissue evidence="1">Head and thorax</tissue>
    </source>
</reference>
<feature type="non-terminal residue" evidence="1">
    <location>
        <position position="1"/>
    </location>
</feature>
<sequence>IQSYKDKCLIFYKNSSQPVIAEDGTVSLRNINILTLSNNAAESLYHTLKQVYSPLLTAENDVYSIKLQKYLSDLEALLKTLTHGKDLANVNIIFNIQDEIDYWKTIGQNKDVSKKEKEASSSIVEMRESAENIGGLLDDVWRFTTVPYSQHRMTHVFDIVGHIICSLIQKTLSSFDLWKLNNETKEYDILTLLSEGLKVVQTWTSACKSLTETYWPNYALHPWNGKPYVPLFCQKFEGRLKEVDINPSFTERS</sequence>
<keyword evidence="2" id="KW-1185">Reference proteome</keyword>
<comment type="caution">
    <text evidence="1">The sequence shown here is derived from an EMBL/GenBank/DDBJ whole genome shotgun (WGS) entry which is preliminary data.</text>
</comment>
<dbReference type="STRING" id="104452.A0A0L7KVX6"/>